<reference evidence="2" key="2">
    <citation type="submission" date="2023-05" db="EMBL/GenBank/DDBJ databases">
        <authorList>
            <consortium name="Lawrence Berkeley National Laboratory"/>
            <person name="Steindorff A."/>
            <person name="Hensen N."/>
            <person name="Bonometti L."/>
            <person name="Westerberg I."/>
            <person name="Brannstrom I.O."/>
            <person name="Guillou S."/>
            <person name="Cros-Aarteil S."/>
            <person name="Calhoun S."/>
            <person name="Haridas S."/>
            <person name="Kuo A."/>
            <person name="Mondo S."/>
            <person name="Pangilinan J."/>
            <person name="Riley R."/>
            <person name="Labutti K."/>
            <person name="Andreopoulos B."/>
            <person name="Lipzen A."/>
            <person name="Chen C."/>
            <person name="Yanf M."/>
            <person name="Daum C."/>
            <person name="Ng V."/>
            <person name="Clum A."/>
            <person name="Ohm R."/>
            <person name="Martin F."/>
            <person name="Silar P."/>
            <person name="Natvig D."/>
            <person name="Lalanne C."/>
            <person name="Gautier V."/>
            <person name="Ament-Velasquez S.L."/>
            <person name="Kruys A."/>
            <person name="Hutchinson M.I."/>
            <person name="Powell A.J."/>
            <person name="Barry K."/>
            <person name="Miller A.N."/>
            <person name="Grigoriev I.V."/>
            <person name="Debuchy R."/>
            <person name="Gladieux P."/>
            <person name="Thoren M.H."/>
            <person name="Johannesson H."/>
        </authorList>
    </citation>
    <scope>NUCLEOTIDE SEQUENCE</scope>
    <source>
        <strain evidence="2">CBS 731.68</strain>
    </source>
</reference>
<dbReference type="GeneID" id="87823442"/>
<sequence>MRSASPLRLPHTVRRSPPSTDTASCTAAAQLPSRNAPTGRGPGAGHPLLGYFSCLSTSISRYLLENTSAVTEAAPTSSPKHGTACRGSWARWHQHVLQRRPHPHRSTRGRDLQRQEPPDRYILEPKVVLGTPEKEIVLPPPHPIRTRSSPWPRQYAGFAAKHFTVSSWQPCCSSASLPG</sequence>
<evidence type="ECO:0000313" key="2">
    <source>
        <dbReference type="EMBL" id="KAK4126228.1"/>
    </source>
</evidence>
<feature type="region of interest" description="Disordered" evidence="1">
    <location>
        <begin position="1"/>
        <end position="42"/>
    </location>
</feature>
<feature type="region of interest" description="Disordered" evidence="1">
    <location>
        <begin position="97"/>
        <end position="116"/>
    </location>
</feature>
<feature type="compositionally biased region" description="Basic residues" evidence="1">
    <location>
        <begin position="97"/>
        <end position="107"/>
    </location>
</feature>
<gene>
    <name evidence="2" type="ORF">N657DRAFT_299236</name>
</gene>
<organism evidence="2 3">
    <name type="scientific">Parathielavia appendiculata</name>
    <dbReference type="NCBI Taxonomy" id="2587402"/>
    <lineage>
        <taxon>Eukaryota</taxon>
        <taxon>Fungi</taxon>
        <taxon>Dikarya</taxon>
        <taxon>Ascomycota</taxon>
        <taxon>Pezizomycotina</taxon>
        <taxon>Sordariomycetes</taxon>
        <taxon>Sordariomycetidae</taxon>
        <taxon>Sordariales</taxon>
        <taxon>Chaetomiaceae</taxon>
        <taxon>Parathielavia</taxon>
    </lineage>
</organism>
<dbReference type="Proteomes" id="UP001302602">
    <property type="component" value="Unassembled WGS sequence"/>
</dbReference>
<dbReference type="EMBL" id="MU853225">
    <property type="protein sequence ID" value="KAK4126228.1"/>
    <property type="molecule type" value="Genomic_DNA"/>
</dbReference>
<dbReference type="RefSeq" id="XP_062649999.1">
    <property type="nucleotide sequence ID" value="XM_062786674.1"/>
</dbReference>
<feature type="compositionally biased region" description="Polar residues" evidence="1">
    <location>
        <begin position="17"/>
        <end position="36"/>
    </location>
</feature>
<dbReference type="AlphaFoldDB" id="A0AAN6U4D6"/>
<protein>
    <submittedName>
        <fullName evidence="2">Uncharacterized protein</fullName>
    </submittedName>
</protein>
<evidence type="ECO:0000313" key="3">
    <source>
        <dbReference type="Proteomes" id="UP001302602"/>
    </source>
</evidence>
<keyword evidence="3" id="KW-1185">Reference proteome</keyword>
<evidence type="ECO:0000256" key="1">
    <source>
        <dbReference type="SAM" id="MobiDB-lite"/>
    </source>
</evidence>
<proteinExistence type="predicted"/>
<comment type="caution">
    <text evidence="2">The sequence shown here is derived from an EMBL/GenBank/DDBJ whole genome shotgun (WGS) entry which is preliminary data.</text>
</comment>
<name>A0AAN6U4D6_9PEZI</name>
<accession>A0AAN6U4D6</accession>
<reference evidence="2" key="1">
    <citation type="journal article" date="2023" name="Mol. Phylogenet. Evol.">
        <title>Genome-scale phylogeny and comparative genomics of the fungal order Sordariales.</title>
        <authorList>
            <person name="Hensen N."/>
            <person name="Bonometti L."/>
            <person name="Westerberg I."/>
            <person name="Brannstrom I.O."/>
            <person name="Guillou S."/>
            <person name="Cros-Aarteil S."/>
            <person name="Calhoun S."/>
            <person name="Haridas S."/>
            <person name="Kuo A."/>
            <person name="Mondo S."/>
            <person name="Pangilinan J."/>
            <person name="Riley R."/>
            <person name="LaButti K."/>
            <person name="Andreopoulos B."/>
            <person name="Lipzen A."/>
            <person name="Chen C."/>
            <person name="Yan M."/>
            <person name="Daum C."/>
            <person name="Ng V."/>
            <person name="Clum A."/>
            <person name="Steindorff A."/>
            <person name="Ohm R.A."/>
            <person name="Martin F."/>
            <person name="Silar P."/>
            <person name="Natvig D.O."/>
            <person name="Lalanne C."/>
            <person name="Gautier V."/>
            <person name="Ament-Velasquez S.L."/>
            <person name="Kruys A."/>
            <person name="Hutchinson M.I."/>
            <person name="Powell A.J."/>
            <person name="Barry K."/>
            <person name="Miller A.N."/>
            <person name="Grigoriev I.V."/>
            <person name="Debuchy R."/>
            <person name="Gladieux P."/>
            <person name="Hiltunen Thoren M."/>
            <person name="Johannesson H."/>
        </authorList>
    </citation>
    <scope>NUCLEOTIDE SEQUENCE</scope>
    <source>
        <strain evidence="2">CBS 731.68</strain>
    </source>
</reference>